<dbReference type="Pfam" id="PF13585">
    <property type="entry name" value="CHU_C"/>
    <property type="match status" value="1"/>
</dbReference>
<sequence length="694" mass="76900">MGAEFDNPAQIGIYSFINGSYKFVMERDIQHGAVEELEFVENPCLILPSNVCVEQTSYVINLTNMPIIAGSYIASWQRCCRNNTINNIVAPNNTGATYTIEITEEAQRTCNNGPRFTNFPPIGICVNDPINFDHSATDKEGDNIVYEFCAPLQGGGPLGVNNPSEQSLCEGITPDPRNCLPPYVNVIFNAPNYSAVSPLGVSSSISINPLTGLISGTPTLTGQFVVGVCVKEFRNGILLSILRRDFQFNVVNCQSSVSASIHSDAVVNGKEFVLNSCGNNTVTFENESTIEQYIKTYKWSFNISGNAVEKKTRDATYTFPGVGNYKGTMIVNEGLPCGDTAYINVNVFPSIDADFQFTYDTCIGGPVSFRDMSVTKAQNLTGWDWNFGDTEKSTVRNPNHLYQEPGLLPVTLIAMDNNQCRDTITKKISYFPVPPLIIIKPTRYVACVPASILFNNLSVPIDDTYKIFWDFGDGETGDDISPTHEYKTEGTFSIKVEITSPIGCYTSDVFPNLITMEPSPVADFIYTPEVINSLNPTAVFTDLSTGANGWFWDFGGQGRSFMRNPTFTFQDTGLAYIKEVVFHPNGCTDTLIKTIDIEPVVQYFLPNAFTPNYDGKNEVYKPAGLSEGVQSYSMTIWSRWGESLYETSDPEAGWNGRKNNTGQELPIGVYLCVLRYQDARNRPHELREFVTLVR</sequence>
<feature type="domain" description="PKD" evidence="1">
    <location>
        <begin position="469"/>
        <end position="503"/>
    </location>
</feature>
<name>A0A9D7SQ97_9BACT</name>
<evidence type="ECO:0000313" key="2">
    <source>
        <dbReference type="EMBL" id="MBK9981255.1"/>
    </source>
</evidence>
<dbReference type="Proteomes" id="UP000808337">
    <property type="component" value="Unassembled WGS sequence"/>
</dbReference>
<dbReference type="InterPro" id="IPR013783">
    <property type="entry name" value="Ig-like_fold"/>
</dbReference>
<evidence type="ECO:0000259" key="1">
    <source>
        <dbReference type="PROSITE" id="PS50093"/>
    </source>
</evidence>
<dbReference type="InterPro" id="IPR026341">
    <property type="entry name" value="T9SS_type_B"/>
</dbReference>
<dbReference type="InterPro" id="IPR035986">
    <property type="entry name" value="PKD_dom_sf"/>
</dbReference>
<accession>A0A9D7SQ97</accession>
<dbReference type="CDD" id="cd00146">
    <property type="entry name" value="PKD"/>
    <property type="match status" value="3"/>
</dbReference>
<reference evidence="2 3" key="1">
    <citation type="submission" date="2020-10" db="EMBL/GenBank/DDBJ databases">
        <title>Connecting structure to function with the recovery of over 1000 high-quality activated sludge metagenome-assembled genomes encoding full-length rRNA genes using long-read sequencing.</title>
        <authorList>
            <person name="Singleton C.M."/>
            <person name="Petriglieri F."/>
            <person name="Kristensen J.M."/>
            <person name="Kirkegaard R.H."/>
            <person name="Michaelsen T.Y."/>
            <person name="Andersen M.H."/>
            <person name="Karst S.M."/>
            <person name="Dueholm M.S."/>
            <person name="Nielsen P.H."/>
            <person name="Albertsen M."/>
        </authorList>
    </citation>
    <scope>NUCLEOTIDE SEQUENCE [LARGE SCALE GENOMIC DNA]</scope>
    <source>
        <strain evidence="2">Ribe_18-Q3-R11-54_MAXAC.273</strain>
    </source>
</reference>
<gene>
    <name evidence="2" type="ORF">IPP15_02320</name>
</gene>
<dbReference type="SMART" id="SM00089">
    <property type="entry name" value="PKD"/>
    <property type="match status" value="4"/>
</dbReference>
<dbReference type="Gene3D" id="2.60.40.10">
    <property type="entry name" value="Immunoglobulins"/>
    <property type="match status" value="4"/>
</dbReference>
<dbReference type="InterPro" id="IPR000601">
    <property type="entry name" value="PKD_dom"/>
</dbReference>
<feature type="domain" description="PKD" evidence="1">
    <location>
        <begin position="383"/>
        <end position="417"/>
    </location>
</feature>
<dbReference type="InterPro" id="IPR022409">
    <property type="entry name" value="PKD/Chitinase_dom"/>
</dbReference>
<dbReference type="SUPFAM" id="SSF49299">
    <property type="entry name" value="PKD domain"/>
    <property type="match status" value="3"/>
</dbReference>
<dbReference type="NCBIfam" id="TIGR04131">
    <property type="entry name" value="Bac_Flav_CTERM"/>
    <property type="match status" value="1"/>
</dbReference>
<dbReference type="AlphaFoldDB" id="A0A9D7SQ97"/>
<dbReference type="PROSITE" id="PS50093">
    <property type="entry name" value="PKD"/>
    <property type="match status" value="2"/>
</dbReference>
<dbReference type="EMBL" id="JADKGY010000001">
    <property type="protein sequence ID" value="MBK9981255.1"/>
    <property type="molecule type" value="Genomic_DNA"/>
</dbReference>
<protein>
    <submittedName>
        <fullName evidence="2">PKD domain-containing protein</fullName>
    </submittedName>
</protein>
<organism evidence="2 3">
    <name type="scientific">Candidatus Opimibacter skivensis</name>
    <dbReference type="NCBI Taxonomy" id="2982028"/>
    <lineage>
        <taxon>Bacteria</taxon>
        <taxon>Pseudomonadati</taxon>
        <taxon>Bacteroidota</taxon>
        <taxon>Saprospiria</taxon>
        <taxon>Saprospirales</taxon>
        <taxon>Saprospiraceae</taxon>
        <taxon>Candidatus Opimibacter</taxon>
    </lineage>
</organism>
<comment type="caution">
    <text evidence="2">The sequence shown here is derived from an EMBL/GenBank/DDBJ whole genome shotgun (WGS) entry which is preliminary data.</text>
</comment>
<proteinExistence type="predicted"/>
<evidence type="ECO:0000313" key="3">
    <source>
        <dbReference type="Proteomes" id="UP000808337"/>
    </source>
</evidence>
<dbReference type="Pfam" id="PF18911">
    <property type="entry name" value="PKD_4"/>
    <property type="match status" value="2"/>
</dbReference>